<gene>
    <name evidence="4" type="ORF">ACFPJ6_05655</name>
</gene>
<dbReference type="RefSeq" id="WP_340267236.1">
    <property type="nucleotide sequence ID" value="NZ_JBBEOG010000001.1"/>
</dbReference>
<reference evidence="5" key="1">
    <citation type="journal article" date="2019" name="Int. J. Syst. Evol. Microbiol.">
        <title>The Global Catalogue of Microorganisms (GCM) 10K type strain sequencing project: providing services to taxonomists for standard genome sequencing and annotation.</title>
        <authorList>
            <consortium name="The Broad Institute Genomics Platform"/>
            <consortium name="The Broad Institute Genome Sequencing Center for Infectious Disease"/>
            <person name="Wu L."/>
            <person name="Ma J."/>
        </authorList>
    </citation>
    <scope>NUCLEOTIDE SEQUENCE [LARGE SCALE GENOMIC DNA]</scope>
    <source>
        <strain evidence="5">CCUG 43114</strain>
    </source>
</reference>
<dbReference type="InterPro" id="IPR001347">
    <property type="entry name" value="SIS_dom"/>
</dbReference>
<feature type="domain" description="SIS" evidence="3">
    <location>
        <begin position="41"/>
        <end position="190"/>
    </location>
</feature>
<evidence type="ECO:0000256" key="2">
    <source>
        <dbReference type="ARBA" id="ARBA00023235"/>
    </source>
</evidence>
<protein>
    <submittedName>
        <fullName evidence="4">SIS domain-containing protein</fullName>
    </submittedName>
</protein>
<proteinExistence type="inferred from homology"/>
<evidence type="ECO:0000256" key="1">
    <source>
        <dbReference type="ARBA" id="ARBA00010523"/>
    </source>
</evidence>
<keyword evidence="5" id="KW-1185">Reference proteome</keyword>
<dbReference type="EMBL" id="JBHSLD010000006">
    <property type="protein sequence ID" value="MFC5380268.1"/>
    <property type="molecule type" value="Genomic_DNA"/>
</dbReference>
<dbReference type="PROSITE" id="PS51464">
    <property type="entry name" value="SIS"/>
    <property type="match status" value="1"/>
</dbReference>
<keyword evidence="2" id="KW-0413">Isomerase</keyword>
<sequence>MLDETLLDDPDALQAADRDGALRVLATAGAQVRAALAEEHALDRVADDGRPRTVLVAGLGGSAVVGEVVAALAGEHSSVPVQRRRGGPLPGWVGSLDLVIAVSMSGRAPEPLRIAGEAARRGARLVSVCRDGSPLADVTRRARGTLLTVPRTGVPGAPPPGSRTGLWSLLAPVLLACDAADVLEVDHAELAGAADRLDDEAEACRPSSESFVNPAKLLAAELDGSVPVVLSDGDAAQGAAARAVSMLHVTARVPAVRGTLPDDAGDVVALFDGAFRPADDDVFADPFVDGPARPTLRLLLLADQAGEHRAPADRAGPVLEVAQHAGVRVSELAADPGRPVEKLAQLVARTDFAATYLALGSGLDPSRSPHLADLREVWAERG</sequence>
<accession>A0ABW0GL74</accession>
<comment type="similarity">
    <text evidence="1">Belongs to the PGI/PMI family.</text>
</comment>
<evidence type="ECO:0000313" key="4">
    <source>
        <dbReference type="EMBL" id="MFC5380268.1"/>
    </source>
</evidence>
<evidence type="ECO:0000259" key="3">
    <source>
        <dbReference type="PROSITE" id="PS51464"/>
    </source>
</evidence>
<organism evidence="4 5">
    <name type="scientific">Aquipuribacter nitratireducens</name>
    <dbReference type="NCBI Taxonomy" id="650104"/>
    <lineage>
        <taxon>Bacteria</taxon>
        <taxon>Bacillati</taxon>
        <taxon>Actinomycetota</taxon>
        <taxon>Actinomycetes</taxon>
        <taxon>Micrococcales</taxon>
        <taxon>Intrasporangiaceae</taxon>
        <taxon>Aquipuribacter</taxon>
    </lineage>
</organism>
<dbReference type="Proteomes" id="UP001596122">
    <property type="component" value="Unassembled WGS sequence"/>
</dbReference>
<dbReference type="Gene3D" id="3.40.50.10490">
    <property type="entry name" value="Glucose-6-phosphate isomerase like protein, domain 1"/>
    <property type="match status" value="2"/>
</dbReference>
<dbReference type="SUPFAM" id="SSF53697">
    <property type="entry name" value="SIS domain"/>
    <property type="match status" value="1"/>
</dbReference>
<name>A0ABW0GL74_9MICO</name>
<comment type="caution">
    <text evidence="4">The sequence shown here is derived from an EMBL/GenBank/DDBJ whole genome shotgun (WGS) entry which is preliminary data.</text>
</comment>
<dbReference type="Pfam" id="PF10432">
    <property type="entry name" value="bact-PGI_C"/>
    <property type="match status" value="1"/>
</dbReference>
<evidence type="ECO:0000313" key="5">
    <source>
        <dbReference type="Proteomes" id="UP001596122"/>
    </source>
</evidence>
<dbReference type="InterPro" id="IPR019490">
    <property type="entry name" value="Glu6P/Mann6P_isomerase_C"/>
</dbReference>
<dbReference type="InterPro" id="IPR046348">
    <property type="entry name" value="SIS_dom_sf"/>
</dbReference>